<dbReference type="InterPro" id="IPR056209">
    <property type="entry name" value="SU10_adaptor"/>
</dbReference>
<gene>
    <name evidence="2" type="ORF">MM415A00138_0017</name>
    <name evidence="1" type="ORF">MM415B01354_0015</name>
</gene>
<reference evidence="1" key="1">
    <citation type="submission" date="2020-03" db="EMBL/GenBank/DDBJ databases">
        <title>The deep terrestrial virosphere.</title>
        <authorList>
            <person name="Holmfeldt K."/>
            <person name="Nilsson E."/>
            <person name="Simone D."/>
            <person name="Lopez-Fernandez M."/>
            <person name="Wu X."/>
            <person name="de Brujin I."/>
            <person name="Lundin D."/>
            <person name="Andersson A."/>
            <person name="Bertilsson S."/>
            <person name="Dopson M."/>
        </authorList>
    </citation>
    <scope>NUCLEOTIDE SEQUENCE</scope>
    <source>
        <strain evidence="2">MM415A00138</strain>
        <strain evidence="1">MM415B01354</strain>
    </source>
</reference>
<dbReference type="Pfam" id="PF24175">
    <property type="entry name" value="SU10_adaptor"/>
    <property type="match status" value="1"/>
</dbReference>
<evidence type="ECO:0000313" key="1">
    <source>
        <dbReference type="EMBL" id="QJA59110.1"/>
    </source>
</evidence>
<evidence type="ECO:0000313" key="2">
    <source>
        <dbReference type="EMBL" id="QJI05204.1"/>
    </source>
</evidence>
<dbReference type="AlphaFoldDB" id="A0A6M3IN75"/>
<name>A0A6M3IN75_9ZZZZ</name>
<protein>
    <submittedName>
        <fullName evidence="1">Uncharacterized protein</fullName>
    </submittedName>
</protein>
<organism evidence="1">
    <name type="scientific">viral metagenome</name>
    <dbReference type="NCBI Taxonomy" id="1070528"/>
    <lineage>
        <taxon>unclassified sequences</taxon>
        <taxon>metagenomes</taxon>
        <taxon>organismal metagenomes</taxon>
    </lineage>
</organism>
<accession>A0A6M3IN75</accession>
<proteinExistence type="predicted"/>
<dbReference type="EMBL" id="MT145196">
    <property type="protein sequence ID" value="QJI05204.1"/>
    <property type="molecule type" value="Genomic_DNA"/>
</dbReference>
<sequence length="220" mass="24715">MAVTFDEIKTAVRELLGEPVADQWSDTQVARYINYAASEIWRELMRRADHEWGWTSGSAISIVSGTQEYSLPSDMLLFRAIERVNIDDPYFLSRVRIQDRGKFTSISASGSSYPSRFYLRPPSYFGLAPKPTASIASALKVWYVPVATEMSLSADEPEIPEQHHRLIVFRAAIMARRAQEQNPGGLISEFKEGLAEAIVSMSQTGEEASYGNDTSEDWSY</sequence>
<dbReference type="EMBL" id="MT141354">
    <property type="protein sequence ID" value="QJA59110.1"/>
    <property type="molecule type" value="Genomic_DNA"/>
</dbReference>